<dbReference type="EMBL" id="CP059733">
    <property type="protein sequence ID" value="WDE07152.1"/>
    <property type="molecule type" value="Genomic_DNA"/>
</dbReference>
<dbReference type="Proteomes" id="UP000032352">
    <property type="component" value="Chromosome"/>
</dbReference>
<evidence type="ECO:0008006" key="4">
    <source>
        <dbReference type="Google" id="ProtNLM"/>
    </source>
</evidence>
<gene>
    <name evidence="2" type="ORF">SG34_009810</name>
</gene>
<accession>A0AAF0C958</accession>
<sequence>MKHLLILLVLMLSGPAAVAASISATETRIVNQVKQDLPQALTELEQVVNINSGTMNFPGVEKVGKIFLQQLAGLGFETQWLDGQAFNRAGHLEGRSV</sequence>
<reference evidence="2 3" key="2">
    <citation type="journal article" date="2022" name="Mar. Drugs">
        <title>Bioassay-Guided Fractionation Leads to the Detection of Cholic Acid Generated by the Rare Thalassomonas sp.</title>
        <authorList>
            <person name="Pheiffer F."/>
            <person name="Schneider Y.K."/>
            <person name="Hansen E.H."/>
            <person name="Andersen J.H."/>
            <person name="Isaksson J."/>
            <person name="Busche T."/>
            <person name="R C."/>
            <person name="Kalinowski J."/>
            <person name="Zyl L.V."/>
            <person name="Trindade M."/>
        </authorList>
    </citation>
    <scope>NUCLEOTIDE SEQUENCE [LARGE SCALE GENOMIC DNA]</scope>
    <source>
        <strain evidence="2 3">XOM25</strain>
    </source>
</reference>
<dbReference type="Gene3D" id="3.40.630.10">
    <property type="entry name" value="Zn peptidases"/>
    <property type="match status" value="1"/>
</dbReference>
<evidence type="ECO:0000313" key="3">
    <source>
        <dbReference type="Proteomes" id="UP000032352"/>
    </source>
</evidence>
<organism evidence="2 3">
    <name type="scientific">Thalassomonas viridans</name>
    <dbReference type="NCBI Taxonomy" id="137584"/>
    <lineage>
        <taxon>Bacteria</taxon>
        <taxon>Pseudomonadati</taxon>
        <taxon>Pseudomonadota</taxon>
        <taxon>Gammaproteobacteria</taxon>
        <taxon>Alteromonadales</taxon>
        <taxon>Colwelliaceae</taxon>
        <taxon>Thalassomonas</taxon>
    </lineage>
</organism>
<feature type="signal peptide" evidence="1">
    <location>
        <begin position="1"/>
        <end position="19"/>
    </location>
</feature>
<evidence type="ECO:0000256" key="1">
    <source>
        <dbReference type="SAM" id="SignalP"/>
    </source>
</evidence>
<dbReference type="AlphaFoldDB" id="A0AAF0C958"/>
<keyword evidence="3" id="KW-1185">Reference proteome</keyword>
<name>A0AAF0C958_9GAMM</name>
<feature type="chain" id="PRO_5042008160" description="Peptidase M20" evidence="1">
    <location>
        <begin position="20"/>
        <end position="97"/>
    </location>
</feature>
<proteinExistence type="predicted"/>
<dbReference type="RefSeq" id="WP_044841706.1">
    <property type="nucleotide sequence ID" value="NZ_CP059733.1"/>
</dbReference>
<dbReference type="KEGG" id="tvd:SG34_009810"/>
<protein>
    <recommendedName>
        <fullName evidence="4">Peptidase M20</fullName>
    </recommendedName>
</protein>
<reference evidence="2 3" key="1">
    <citation type="journal article" date="2015" name="Genome Announc.">
        <title>Draft Genome Sequences of Marine Isolates of Thalassomonas viridans and Thalassomonas actiniarum.</title>
        <authorList>
            <person name="Olonade I."/>
            <person name="van Zyl L.J."/>
            <person name="Trindade M."/>
        </authorList>
    </citation>
    <scope>NUCLEOTIDE SEQUENCE [LARGE SCALE GENOMIC DNA]</scope>
    <source>
        <strain evidence="2 3">XOM25</strain>
    </source>
</reference>
<evidence type="ECO:0000313" key="2">
    <source>
        <dbReference type="EMBL" id="WDE07152.1"/>
    </source>
</evidence>
<keyword evidence="1" id="KW-0732">Signal</keyword>